<dbReference type="VEuPathDB" id="FungiDB:VP01_725g1"/>
<evidence type="ECO:0000313" key="1">
    <source>
        <dbReference type="EMBL" id="KNZ46436.1"/>
    </source>
</evidence>
<protein>
    <submittedName>
        <fullName evidence="1">Uncharacterized protein</fullName>
    </submittedName>
</protein>
<name>A0A0L6UD46_9BASI</name>
<sequence>MTNGSQNKYNVPCSPTDTSSMNCSLSPFEGIPPNNLVEIEHFFIRMTIIHYNLSLHWLSRIGWDVSYLWAHMGPGMEIKSSLLSWLGKDHFPNNTKLRGEKNRPLKMKKNRNRESRKKQWERRHINRSLYQREVGNGDEWRRKSWELVQAGPLDRTMGCYTQLFFLPTTSQCSCQSYSPKSWELFRLCHYGCSFFFQTNRFSLRNSVAIKSLTVSITQVKLCWLHCKYNSLVVRALHELLPEYPHPSILFYLFFSSNPQVDSAKKLWPMALSRPPCDHPPPLTSSRCPATLSLPPPLPSSCSRCSRCTTTLPPYCVSPNQATLPCYPTLTNCYSHPLPLPSSCCPAPPSLLPPLPSSRCPASLPPYRVSPNEPPYTTRLPSLTSDTHRRYPPPAAPLPSLLTATVMVKVESVDC</sequence>
<keyword evidence="2" id="KW-1185">Reference proteome</keyword>
<evidence type="ECO:0000313" key="2">
    <source>
        <dbReference type="Proteomes" id="UP000037035"/>
    </source>
</evidence>
<comment type="caution">
    <text evidence="1">The sequence shown here is derived from an EMBL/GenBank/DDBJ whole genome shotgun (WGS) entry which is preliminary data.</text>
</comment>
<gene>
    <name evidence="1" type="ORF">VP01_725g1</name>
</gene>
<proteinExistence type="predicted"/>
<accession>A0A0L6UD46</accession>
<organism evidence="1 2">
    <name type="scientific">Puccinia sorghi</name>
    <dbReference type="NCBI Taxonomy" id="27349"/>
    <lineage>
        <taxon>Eukaryota</taxon>
        <taxon>Fungi</taxon>
        <taxon>Dikarya</taxon>
        <taxon>Basidiomycota</taxon>
        <taxon>Pucciniomycotina</taxon>
        <taxon>Pucciniomycetes</taxon>
        <taxon>Pucciniales</taxon>
        <taxon>Pucciniaceae</taxon>
        <taxon>Puccinia</taxon>
    </lineage>
</organism>
<dbReference type="AlphaFoldDB" id="A0A0L6UD46"/>
<reference evidence="1 2" key="1">
    <citation type="submission" date="2015-08" db="EMBL/GenBank/DDBJ databases">
        <title>Next Generation Sequencing and Analysis of the Genome of Puccinia sorghi L Schw, the Causal Agent of Maize Common Rust.</title>
        <authorList>
            <person name="Rochi L."/>
            <person name="Burguener G."/>
            <person name="Darino M."/>
            <person name="Turjanski A."/>
            <person name="Kreff E."/>
            <person name="Dieguez M.J."/>
            <person name="Sacco F."/>
        </authorList>
    </citation>
    <scope>NUCLEOTIDE SEQUENCE [LARGE SCALE GENOMIC DNA]</scope>
    <source>
        <strain evidence="1 2">RO10H11247</strain>
    </source>
</reference>
<dbReference type="EMBL" id="LAVV01012672">
    <property type="protein sequence ID" value="KNZ46436.1"/>
    <property type="molecule type" value="Genomic_DNA"/>
</dbReference>
<dbReference type="Proteomes" id="UP000037035">
    <property type="component" value="Unassembled WGS sequence"/>
</dbReference>